<dbReference type="AlphaFoldDB" id="A0AAW2H5L4"/>
<sequence length="174" mass="20114">MRVLISYENLVEYPRGGCIGAAYRQTRLSRSRGLCSARLSLLQDRQPPAKGLFIEPDNVIKRRLQQWISLDPHPWPFYRTRCGAVGRILRKYKRWKFAGITKLNSKSPPGGGLPTFPLMIFTKLASNSPIAIARTRAWINQRFNKRCKMRRRGAAEGENRARETGVTRWTNWEI</sequence>
<comment type="caution">
    <text evidence="1">The sequence shown here is derived from an EMBL/GenBank/DDBJ whole genome shotgun (WGS) entry which is preliminary data.</text>
</comment>
<dbReference type="EMBL" id="JADYXP020000001">
    <property type="protein sequence ID" value="KAL0134845.1"/>
    <property type="molecule type" value="Genomic_DNA"/>
</dbReference>
<proteinExistence type="predicted"/>
<gene>
    <name evidence="1" type="ORF">PUN28_001550</name>
</gene>
<evidence type="ECO:0000313" key="1">
    <source>
        <dbReference type="EMBL" id="KAL0134845.1"/>
    </source>
</evidence>
<name>A0AAW2H5L4_9HYME</name>
<protein>
    <submittedName>
        <fullName evidence="1">Uncharacterized protein</fullName>
    </submittedName>
</protein>
<reference evidence="1 2" key="1">
    <citation type="submission" date="2023-03" db="EMBL/GenBank/DDBJ databases">
        <title>High recombination rates correlate with genetic variation in Cardiocondyla obscurior ants.</title>
        <authorList>
            <person name="Errbii M."/>
        </authorList>
    </citation>
    <scope>NUCLEOTIDE SEQUENCE [LARGE SCALE GENOMIC DNA]</scope>
    <source>
        <strain evidence="1">Alpha-2009</strain>
        <tissue evidence="1">Whole body</tissue>
    </source>
</reference>
<organism evidence="1 2">
    <name type="scientific">Cardiocondyla obscurior</name>
    <dbReference type="NCBI Taxonomy" id="286306"/>
    <lineage>
        <taxon>Eukaryota</taxon>
        <taxon>Metazoa</taxon>
        <taxon>Ecdysozoa</taxon>
        <taxon>Arthropoda</taxon>
        <taxon>Hexapoda</taxon>
        <taxon>Insecta</taxon>
        <taxon>Pterygota</taxon>
        <taxon>Neoptera</taxon>
        <taxon>Endopterygota</taxon>
        <taxon>Hymenoptera</taxon>
        <taxon>Apocrita</taxon>
        <taxon>Aculeata</taxon>
        <taxon>Formicoidea</taxon>
        <taxon>Formicidae</taxon>
        <taxon>Myrmicinae</taxon>
        <taxon>Cardiocondyla</taxon>
    </lineage>
</organism>
<evidence type="ECO:0000313" key="2">
    <source>
        <dbReference type="Proteomes" id="UP001430953"/>
    </source>
</evidence>
<keyword evidence="2" id="KW-1185">Reference proteome</keyword>
<accession>A0AAW2H5L4</accession>
<dbReference type="Proteomes" id="UP001430953">
    <property type="component" value="Unassembled WGS sequence"/>
</dbReference>